<proteinExistence type="predicted"/>
<sequence>MELIHFLPCTVHSDGPAPVDRYFNIDTDSADPTKFHGMFRGRQLEGQLVQPSPEGQAGILLLGERVSSSHSESAWKVVDHPQRMIAWNHDTPPSHDDPLPRALEILNVAPHIHFPVTAEALEAQLAATTPPGGESK</sequence>
<gene>
    <name evidence="1" type="ORF">PAPYR_3938</name>
</gene>
<comment type="caution">
    <text evidence="1">The sequence shown here is derived from an EMBL/GenBank/DDBJ whole genome shotgun (WGS) entry which is preliminary data.</text>
</comment>
<dbReference type="CDD" id="cd09271">
    <property type="entry name" value="RNase_H2-C"/>
    <property type="match status" value="1"/>
</dbReference>
<name>A0ABQ8UKZ8_9EUKA</name>
<dbReference type="Gene3D" id="2.40.128.680">
    <property type="match status" value="1"/>
</dbReference>
<evidence type="ECO:0000313" key="1">
    <source>
        <dbReference type="EMBL" id="KAJ4459882.1"/>
    </source>
</evidence>
<evidence type="ECO:0000313" key="2">
    <source>
        <dbReference type="Proteomes" id="UP001141327"/>
    </source>
</evidence>
<reference evidence="1" key="1">
    <citation type="journal article" date="2022" name="bioRxiv">
        <title>Genomics of Preaxostyla Flagellates Illuminates Evolutionary Transitions and the Path Towards Mitochondrial Loss.</title>
        <authorList>
            <person name="Novak L.V.F."/>
            <person name="Treitli S.C."/>
            <person name="Pyrih J."/>
            <person name="Halakuc P."/>
            <person name="Pipaliya S.V."/>
            <person name="Vacek V."/>
            <person name="Brzon O."/>
            <person name="Soukal P."/>
            <person name="Eme L."/>
            <person name="Dacks J.B."/>
            <person name="Karnkowska A."/>
            <person name="Elias M."/>
            <person name="Hampl V."/>
        </authorList>
    </citation>
    <scope>NUCLEOTIDE SEQUENCE</scope>
    <source>
        <strain evidence="1">RCP-MX</strain>
    </source>
</reference>
<protein>
    <submittedName>
        <fullName evidence="1">Ribonuclease H2 subunit C</fullName>
    </submittedName>
</protein>
<dbReference type="PANTHER" id="PTHR47204:SF1">
    <property type="entry name" value="RIBONUCLEASE H2 SUBUNIT C"/>
    <property type="match status" value="1"/>
</dbReference>
<dbReference type="EMBL" id="JAPMOS010000016">
    <property type="protein sequence ID" value="KAJ4459882.1"/>
    <property type="molecule type" value="Genomic_DNA"/>
</dbReference>
<accession>A0ABQ8UKZ8</accession>
<dbReference type="InterPro" id="IPR013924">
    <property type="entry name" value="RNase_H2_suC"/>
</dbReference>
<dbReference type="Proteomes" id="UP001141327">
    <property type="component" value="Unassembled WGS sequence"/>
</dbReference>
<dbReference type="Pfam" id="PF08615">
    <property type="entry name" value="RNase_H2_suC"/>
    <property type="match status" value="1"/>
</dbReference>
<organism evidence="1 2">
    <name type="scientific">Paratrimastix pyriformis</name>
    <dbReference type="NCBI Taxonomy" id="342808"/>
    <lineage>
        <taxon>Eukaryota</taxon>
        <taxon>Metamonada</taxon>
        <taxon>Preaxostyla</taxon>
        <taxon>Paratrimastigidae</taxon>
        <taxon>Paratrimastix</taxon>
    </lineage>
</organism>
<keyword evidence="2" id="KW-1185">Reference proteome</keyword>
<dbReference type="PANTHER" id="PTHR47204">
    <property type="entry name" value="OS02G0168900 PROTEIN"/>
    <property type="match status" value="1"/>
</dbReference>